<keyword evidence="1" id="KW-0808">Transferase</keyword>
<keyword evidence="1" id="KW-0489">Methyltransferase</keyword>
<keyword evidence="2" id="KW-1185">Reference proteome</keyword>
<name>A0A1M7DU87_9BACL</name>
<sequence>MNHFCKICRSEAILPYGLSGEETFHYCPDCEYISRNINQRLSRSAEKETYDLHENSIEDPRYVDYFYKFLNAAVFPYVPAGKDGLDFGSGPSPVLAQLLERARYRMDIYDEFYASEKIYEHKKYDLITVTEVVEHLADPVPYFKLFAAHLRADGILAVMTQFHKNDPVHFHKWHYMRDPTHISFYTPKTLEHIAWTAGLKIIYTDHLRYTTFKLNDQ</sequence>
<dbReference type="GO" id="GO:0032259">
    <property type="term" value="P:methylation"/>
    <property type="evidence" value="ECO:0007669"/>
    <property type="project" value="UniProtKB-KW"/>
</dbReference>
<dbReference type="Gene3D" id="3.40.50.150">
    <property type="entry name" value="Vaccinia Virus protein VP39"/>
    <property type="match status" value="1"/>
</dbReference>
<dbReference type="Proteomes" id="UP000184206">
    <property type="component" value="Unassembled WGS sequence"/>
</dbReference>
<dbReference type="Pfam" id="PF13489">
    <property type="entry name" value="Methyltransf_23"/>
    <property type="match status" value="1"/>
</dbReference>
<organism evidence="1 2">
    <name type="scientific">Lacicoccus alkaliphilus DSM 16010</name>
    <dbReference type="NCBI Taxonomy" id="1123231"/>
    <lineage>
        <taxon>Bacteria</taxon>
        <taxon>Bacillati</taxon>
        <taxon>Bacillota</taxon>
        <taxon>Bacilli</taxon>
        <taxon>Bacillales</taxon>
        <taxon>Salinicoccaceae</taxon>
        <taxon>Lacicoccus</taxon>
    </lineage>
</organism>
<dbReference type="EMBL" id="FRCF01000003">
    <property type="protein sequence ID" value="SHL83052.1"/>
    <property type="molecule type" value="Genomic_DNA"/>
</dbReference>
<evidence type="ECO:0000313" key="1">
    <source>
        <dbReference type="EMBL" id="SHL83052.1"/>
    </source>
</evidence>
<dbReference type="AlphaFoldDB" id="A0A1M7DU87"/>
<gene>
    <name evidence="1" type="ORF">SAMN02745189_00996</name>
</gene>
<dbReference type="RefSeq" id="WP_178138225.1">
    <property type="nucleotide sequence ID" value="NZ_FRCF01000003.1"/>
</dbReference>
<dbReference type="SUPFAM" id="SSF53335">
    <property type="entry name" value="S-adenosyl-L-methionine-dependent methyltransferases"/>
    <property type="match status" value="1"/>
</dbReference>
<protein>
    <submittedName>
        <fullName evidence="1">Methyltransferase domain-containing protein</fullName>
    </submittedName>
</protein>
<dbReference type="InterPro" id="IPR029063">
    <property type="entry name" value="SAM-dependent_MTases_sf"/>
</dbReference>
<accession>A0A1M7DU87</accession>
<dbReference type="GO" id="GO:0008168">
    <property type="term" value="F:methyltransferase activity"/>
    <property type="evidence" value="ECO:0007669"/>
    <property type="project" value="UniProtKB-KW"/>
</dbReference>
<dbReference type="STRING" id="1123231.SAMN02745189_00996"/>
<reference evidence="1 2" key="1">
    <citation type="submission" date="2016-11" db="EMBL/GenBank/DDBJ databases">
        <authorList>
            <person name="Jaros S."/>
            <person name="Januszkiewicz K."/>
            <person name="Wedrychowicz H."/>
        </authorList>
    </citation>
    <scope>NUCLEOTIDE SEQUENCE [LARGE SCALE GENOMIC DNA]</scope>
    <source>
        <strain evidence="1 2">DSM 16010</strain>
    </source>
</reference>
<proteinExistence type="predicted"/>
<evidence type="ECO:0000313" key="2">
    <source>
        <dbReference type="Proteomes" id="UP000184206"/>
    </source>
</evidence>